<dbReference type="PANTHER" id="PTHR43737">
    <property type="entry name" value="BLL7424 PROTEIN"/>
    <property type="match status" value="1"/>
</dbReference>
<accession>A0A5C6BVT5</accession>
<evidence type="ECO:0000313" key="2">
    <source>
        <dbReference type="Proteomes" id="UP000319908"/>
    </source>
</evidence>
<keyword evidence="2" id="KW-1185">Reference proteome</keyword>
<name>A0A5C6BVT5_9BACT</name>
<comment type="caution">
    <text evidence="1">The sequence shown here is derived from an EMBL/GenBank/DDBJ whole genome shotgun (WGS) entry which is preliminary data.</text>
</comment>
<dbReference type="Pfam" id="PF07394">
    <property type="entry name" value="DUF1501"/>
    <property type="match status" value="1"/>
</dbReference>
<dbReference type="EMBL" id="SJPU01000002">
    <property type="protein sequence ID" value="TWU15336.1"/>
    <property type="molecule type" value="Genomic_DNA"/>
</dbReference>
<dbReference type="PANTHER" id="PTHR43737:SF1">
    <property type="entry name" value="DUF1501 DOMAIN-CONTAINING PROTEIN"/>
    <property type="match status" value="1"/>
</dbReference>
<organism evidence="1 2">
    <name type="scientific">Allorhodopirellula heiligendammensis</name>
    <dbReference type="NCBI Taxonomy" id="2714739"/>
    <lineage>
        <taxon>Bacteria</taxon>
        <taxon>Pseudomonadati</taxon>
        <taxon>Planctomycetota</taxon>
        <taxon>Planctomycetia</taxon>
        <taxon>Pirellulales</taxon>
        <taxon>Pirellulaceae</taxon>
        <taxon>Allorhodopirellula</taxon>
    </lineage>
</organism>
<proteinExistence type="predicted"/>
<dbReference type="PROSITE" id="PS51318">
    <property type="entry name" value="TAT"/>
    <property type="match status" value="1"/>
</dbReference>
<dbReference type="InterPro" id="IPR010869">
    <property type="entry name" value="DUF1501"/>
</dbReference>
<dbReference type="InterPro" id="IPR017850">
    <property type="entry name" value="Alkaline_phosphatase_core_sf"/>
</dbReference>
<dbReference type="SUPFAM" id="SSF53649">
    <property type="entry name" value="Alkaline phosphatase-like"/>
    <property type="match status" value="1"/>
</dbReference>
<dbReference type="AlphaFoldDB" id="A0A5C6BVT5"/>
<dbReference type="InterPro" id="IPR006311">
    <property type="entry name" value="TAT_signal"/>
</dbReference>
<protein>
    <recommendedName>
        <fullName evidence="3">Sulfatase</fullName>
    </recommendedName>
</protein>
<evidence type="ECO:0008006" key="3">
    <source>
        <dbReference type="Google" id="ProtNLM"/>
    </source>
</evidence>
<evidence type="ECO:0000313" key="1">
    <source>
        <dbReference type="EMBL" id="TWU15336.1"/>
    </source>
</evidence>
<sequence>MQQLASASRRTFISRAFGGVGGLALGSMLDQSAIASAMGTPAGLPHFPPTAKRVIYLFMSGGPSHIDLFDYKPVLEQKHGEELPPSVRGDQRLTGMTAGQKGFPVCGPIGNFARHGECETWISDLLPHTSKIADDIAIVRSMNTEAINHDPGITYINTGSQIPGQPSAGAWASYGLGSENQNMPAYVVLLSQGNGKNPGQPIFSRLWGSGFLPSSHQGVMLRSSGDPVLYLNDPAGITRENRREQLDDLAALNRLKFQTSGDPEIETRISQYEMAFRMQAAAPEIADLSDEPAHTFEMYGEDARQPGTYAFNCLMARRMAERDVRFIQLFHRGWDQHVSLQPHLRAQCLDTDRASAALVTDLKNRGLLDDTLVIWGGEFGRTAYSQGALGSGRDHHGRCFSTWMAGGGIQGGISHGQTDEFAYNIAEDGVHIRDLNATMLHCLGIDHERFTYRFQGLDQKLTGVEHARVVKEVLI</sequence>
<gene>
    <name evidence="1" type="ORF">Poly21_25310</name>
</gene>
<reference evidence="1 2" key="1">
    <citation type="journal article" date="2020" name="Antonie Van Leeuwenhoek">
        <title>Rhodopirellula heiligendammensis sp. nov., Rhodopirellula pilleata sp. nov., and Rhodopirellula solitaria sp. nov. isolated from natural or artificial marine surfaces in Northern Germany and California, USA, and emended description of the genus Rhodopirellula.</title>
        <authorList>
            <person name="Kallscheuer N."/>
            <person name="Wiegand S."/>
            <person name="Jogler M."/>
            <person name="Boedeker C."/>
            <person name="Peeters S.H."/>
            <person name="Rast P."/>
            <person name="Heuer A."/>
            <person name="Jetten M.S.M."/>
            <person name="Rohde M."/>
            <person name="Jogler C."/>
        </authorList>
    </citation>
    <scope>NUCLEOTIDE SEQUENCE [LARGE SCALE GENOMIC DNA]</scope>
    <source>
        <strain evidence="1 2">Poly21</strain>
    </source>
</reference>
<dbReference type="Proteomes" id="UP000319908">
    <property type="component" value="Unassembled WGS sequence"/>
</dbReference>